<dbReference type="Proteomes" id="UP000186601">
    <property type="component" value="Unassembled WGS sequence"/>
</dbReference>
<name>A0A2R6NMB8_9APHY</name>
<gene>
    <name evidence="1" type="ORF">PHLCEN_2v10636</name>
</gene>
<comment type="caution">
    <text evidence="1">The sequence shown here is derived from an EMBL/GenBank/DDBJ whole genome shotgun (WGS) entry which is preliminary data.</text>
</comment>
<dbReference type="STRING" id="98765.A0A2R6NMB8"/>
<evidence type="ECO:0000313" key="2">
    <source>
        <dbReference type="Proteomes" id="UP000186601"/>
    </source>
</evidence>
<sequence length="65" mass="7348">MFFDLNVPVPTVTFQGTAQPKKAKGKQPQHQQQLPAISFTPAQLNALEARIDLLIHCQSYPIKFR</sequence>
<protein>
    <submittedName>
        <fullName evidence="1">Uncharacterized protein</fullName>
    </submittedName>
</protein>
<organism evidence="1 2">
    <name type="scientific">Hermanssonia centrifuga</name>
    <dbReference type="NCBI Taxonomy" id="98765"/>
    <lineage>
        <taxon>Eukaryota</taxon>
        <taxon>Fungi</taxon>
        <taxon>Dikarya</taxon>
        <taxon>Basidiomycota</taxon>
        <taxon>Agaricomycotina</taxon>
        <taxon>Agaricomycetes</taxon>
        <taxon>Polyporales</taxon>
        <taxon>Meruliaceae</taxon>
        <taxon>Hermanssonia</taxon>
    </lineage>
</organism>
<keyword evidence="2" id="KW-1185">Reference proteome</keyword>
<evidence type="ECO:0000313" key="1">
    <source>
        <dbReference type="EMBL" id="PSR73524.1"/>
    </source>
</evidence>
<proteinExistence type="predicted"/>
<dbReference type="AlphaFoldDB" id="A0A2R6NMB8"/>
<accession>A0A2R6NMB8</accession>
<reference evidence="1 2" key="1">
    <citation type="submission" date="2018-02" db="EMBL/GenBank/DDBJ databases">
        <title>Genome sequence of the basidiomycete white-rot fungus Phlebia centrifuga.</title>
        <authorList>
            <person name="Granchi Z."/>
            <person name="Peng M."/>
            <person name="de Vries R.P."/>
            <person name="Hilden K."/>
            <person name="Makela M.R."/>
            <person name="Grigoriev I."/>
            <person name="Riley R."/>
        </authorList>
    </citation>
    <scope>NUCLEOTIDE SEQUENCE [LARGE SCALE GENOMIC DNA]</scope>
    <source>
        <strain evidence="1 2">FBCC195</strain>
    </source>
</reference>
<dbReference type="EMBL" id="MLYV02001070">
    <property type="protein sequence ID" value="PSR73524.1"/>
    <property type="molecule type" value="Genomic_DNA"/>
</dbReference>